<gene>
    <name evidence="1" type="ORF">DI526_01295</name>
</gene>
<dbReference type="RefSeq" id="WP_304273150.1">
    <property type="nucleotide sequence ID" value="NZ_QFQZ01000002.1"/>
</dbReference>
<proteinExistence type="predicted"/>
<organism evidence="1 2">
    <name type="scientific">Caulobacter segnis</name>
    <dbReference type="NCBI Taxonomy" id="88688"/>
    <lineage>
        <taxon>Bacteria</taxon>
        <taxon>Pseudomonadati</taxon>
        <taxon>Pseudomonadota</taxon>
        <taxon>Alphaproteobacteria</taxon>
        <taxon>Caulobacterales</taxon>
        <taxon>Caulobacteraceae</taxon>
        <taxon>Caulobacter</taxon>
    </lineage>
</organism>
<sequence length="754" mass="80223">METQVIFRERQQLLSEDFINIQAYTQASLDAIVAAALVGRTVYDGFQAAKSGTSTVTIAAGRCFAGSGAVYARQADTTRDFIGQLPQNAKRKVAVVTYGVTEDTGVEQRKFRVNAVTNQVEADDVAMRRARSAQIAFLLGAESADPQLPAIDASQIHVATITLSQLGVEAVEMVAENALANLADIAAAVDDHKRLLAVFEGLFVTLRSDMSALAEKQRLLASSGDVQALQVDVARLRARAGISSSAVAVGANLFLDETGSDKTYAGYAASIFGGLRFPTAASSSAALQLFNPNDPAVRVDNGFCLPAYDVEARVTIDGYAGDLALANYQSQTVEMVQLTRTRERVVYGETSNVVVNLNDPSYDRLAKTYARDGETLQVDAEWYSGGGQAMIALRPKSTTITESEPYWDAVTTSSTVQGSTLGQSYLNAQAGYTLGVDVFFTDLAATGDVHAHLVECDVAGMPNMARGVAKVTKAAADLKRYPAATSFGVPPTVLSPGKRYAWVFVSQGAHRMAVADKNRYAAGQLFSSTDGAFFSAAGDKDLLMVVKFARFRASRVVVQLQPIQLAGGISDLDLLYEAVREAGTDLVLEIQPQGLSTWYQVGGDDTASGLASLPAALNARLTFVGSPDMMPGIKLSDSIVRAFRRSTALNHTSKVLARATTSTIKYTAYLRGFNAAAPANHTCVAKILIGGVTELHDLVTDEVVPAIGADPGGIKRTWTFNIASPTSSYRTQLLGTTADGRNTFTITEAIDQAL</sequence>
<evidence type="ECO:0000313" key="2">
    <source>
        <dbReference type="Proteomes" id="UP000249393"/>
    </source>
</evidence>
<accession>A0A2W5VBA4</accession>
<reference evidence="1 2" key="1">
    <citation type="submission" date="2017-08" db="EMBL/GenBank/DDBJ databases">
        <title>Infants hospitalized years apart are colonized by the same room-sourced microbial strains.</title>
        <authorList>
            <person name="Brooks B."/>
            <person name="Olm M.R."/>
            <person name="Firek B.A."/>
            <person name="Baker R."/>
            <person name="Thomas B.C."/>
            <person name="Morowitz M.J."/>
            <person name="Banfield J.F."/>
        </authorList>
    </citation>
    <scope>NUCLEOTIDE SEQUENCE [LARGE SCALE GENOMIC DNA]</scope>
    <source>
        <strain evidence="1">S2_003_000_R2_4</strain>
    </source>
</reference>
<name>A0A2W5VBA4_9CAUL</name>
<dbReference type="EMBL" id="QFQZ01000002">
    <property type="protein sequence ID" value="PZR37179.1"/>
    <property type="molecule type" value="Genomic_DNA"/>
</dbReference>
<dbReference type="AlphaFoldDB" id="A0A2W5VBA4"/>
<dbReference type="Proteomes" id="UP000249393">
    <property type="component" value="Unassembled WGS sequence"/>
</dbReference>
<evidence type="ECO:0000313" key="1">
    <source>
        <dbReference type="EMBL" id="PZR37179.1"/>
    </source>
</evidence>
<comment type="caution">
    <text evidence="1">The sequence shown here is derived from an EMBL/GenBank/DDBJ whole genome shotgun (WGS) entry which is preliminary data.</text>
</comment>
<protein>
    <submittedName>
        <fullName evidence="1">Uncharacterized protein</fullName>
    </submittedName>
</protein>